<dbReference type="EMBL" id="BMDP01000002">
    <property type="protein sequence ID" value="GGI53979.1"/>
    <property type="molecule type" value="Genomic_DNA"/>
</dbReference>
<evidence type="ECO:0000256" key="10">
    <source>
        <dbReference type="RuleBase" id="RU362002"/>
    </source>
</evidence>
<feature type="transmembrane region" description="Helical" evidence="10">
    <location>
        <begin position="184"/>
        <end position="205"/>
    </location>
</feature>
<dbReference type="InterPro" id="IPR024041">
    <property type="entry name" value="NH4_transpt_AmtB-like_dom"/>
</dbReference>
<keyword evidence="3 10" id="KW-0813">Transport</keyword>
<evidence type="ECO:0000256" key="1">
    <source>
        <dbReference type="ARBA" id="ARBA00004651"/>
    </source>
</evidence>
<accession>A0A8J3AUP6</accession>
<feature type="chain" id="PRO_5035324943" description="Ammonium transporter" evidence="11">
    <location>
        <begin position="25"/>
        <end position="482"/>
    </location>
</feature>
<dbReference type="InterPro" id="IPR001905">
    <property type="entry name" value="Ammonium_transpt"/>
</dbReference>
<evidence type="ECO:0000256" key="9">
    <source>
        <dbReference type="ARBA" id="ARBA00050025"/>
    </source>
</evidence>
<sequence length="482" mass="50154">MRTRFVALLTMVVLAASLSPIASAQNVPDTPPVAETPITPVPPLIATPLIDDSEETPAVAEPIAQQEKPLTRPTLVDAAKLNPGDTAWMLTSTALVLLMTIPGLALFYAGMVRKKNVLATMAQSFAVTCLVTVLWVVIGYSLAFTPGSPYIGGLDRVLLDGMAFMKEAGKVTVSEIAPTIPESVFVMFQMTFAIITPALITGAFAERMKFSALLIFMALWSVFVYAPVAHWVWEPGGWLAGRGVLDFAGGTVVHINAGISGLIAAVIIGPRTGFGREPMPPHNLVLTVIGACLLWVGWFGFNAGSAVAADGRAGMAMLVTQLATAVAALAWMFAEWLRRGKPSVLGMVSGAVSGLVAITPASGFVGISGALAIGAAAGVACYWGATSLKSMFGYDDSLDVFGVHAIGGIVGALLTGVFAVKEIGGAESSFGNQAFGVIVTIAFSAVMTAIILGIVKALVGLRVTEEAERDGLDLEQHGEHVL</sequence>
<feature type="transmembrane region" description="Helical" evidence="10">
    <location>
        <begin position="435"/>
        <end position="459"/>
    </location>
</feature>
<evidence type="ECO:0000313" key="14">
    <source>
        <dbReference type="Proteomes" id="UP000627205"/>
    </source>
</evidence>
<dbReference type="Gene3D" id="1.10.3430.10">
    <property type="entry name" value="Ammonium transporter AmtB like domains"/>
    <property type="match status" value="1"/>
</dbReference>
<dbReference type="AlphaFoldDB" id="A0A8J3AUP6"/>
<name>A0A8J3AUP6_9BURK</name>
<dbReference type="InterPro" id="IPR029020">
    <property type="entry name" value="Ammonium/urea_transptr"/>
</dbReference>
<evidence type="ECO:0000313" key="13">
    <source>
        <dbReference type="EMBL" id="GGI53979.1"/>
    </source>
</evidence>
<evidence type="ECO:0000259" key="12">
    <source>
        <dbReference type="Pfam" id="PF00909"/>
    </source>
</evidence>
<proteinExistence type="inferred from homology"/>
<keyword evidence="4" id="KW-1003">Cell membrane</keyword>
<feature type="transmembrane region" description="Helical" evidence="10">
    <location>
        <begin position="253"/>
        <end position="272"/>
    </location>
</feature>
<comment type="subcellular location">
    <subcellularLocation>
        <location evidence="1 10">Cell membrane</location>
        <topology evidence="1 10">Multi-pass membrane protein</topology>
    </subcellularLocation>
</comment>
<feature type="signal peptide" evidence="11">
    <location>
        <begin position="1"/>
        <end position="24"/>
    </location>
</feature>
<feature type="transmembrane region" description="Helical" evidence="10">
    <location>
        <begin position="87"/>
        <end position="109"/>
    </location>
</feature>
<keyword evidence="11" id="KW-0732">Signal</keyword>
<comment type="caution">
    <text evidence="13">The sequence shown here is derived from an EMBL/GenBank/DDBJ whole genome shotgun (WGS) entry which is preliminary data.</text>
</comment>
<dbReference type="InterPro" id="IPR018047">
    <property type="entry name" value="Ammonium_transpt_CS"/>
</dbReference>
<evidence type="ECO:0000256" key="7">
    <source>
        <dbReference type="ARBA" id="ARBA00023136"/>
    </source>
</evidence>
<evidence type="ECO:0000256" key="5">
    <source>
        <dbReference type="ARBA" id="ARBA00022692"/>
    </source>
</evidence>
<dbReference type="PANTHER" id="PTHR43029">
    <property type="entry name" value="AMMONIUM TRANSPORTER MEP2"/>
    <property type="match status" value="1"/>
</dbReference>
<reference evidence="13" key="1">
    <citation type="journal article" date="2014" name="Int. J. Syst. Evol. Microbiol.">
        <title>Complete genome sequence of Corynebacterium casei LMG S-19264T (=DSM 44701T), isolated from a smear-ripened cheese.</title>
        <authorList>
            <consortium name="US DOE Joint Genome Institute (JGI-PGF)"/>
            <person name="Walter F."/>
            <person name="Albersmeier A."/>
            <person name="Kalinowski J."/>
            <person name="Ruckert C."/>
        </authorList>
    </citation>
    <scope>NUCLEOTIDE SEQUENCE</scope>
    <source>
        <strain evidence="13">CCM 7664</strain>
    </source>
</reference>
<dbReference type="GO" id="GO:0005886">
    <property type="term" value="C:plasma membrane"/>
    <property type="evidence" value="ECO:0007669"/>
    <property type="project" value="UniProtKB-SubCell"/>
</dbReference>
<comment type="similarity">
    <text evidence="2 10">Belongs to the ammonia transporter channel (TC 1.A.11.2) family.</text>
</comment>
<keyword evidence="7 10" id="KW-0472">Membrane</keyword>
<evidence type="ECO:0000256" key="2">
    <source>
        <dbReference type="ARBA" id="ARBA00005887"/>
    </source>
</evidence>
<feature type="domain" description="Ammonium transporter AmtB-like" evidence="12">
    <location>
        <begin position="87"/>
        <end position="480"/>
    </location>
</feature>
<reference evidence="13" key="2">
    <citation type="submission" date="2020-09" db="EMBL/GenBank/DDBJ databases">
        <authorList>
            <person name="Sun Q."/>
            <person name="Sedlacek I."/>
        </authorList>
    </citation>
    <scope>NUCLEOTIDE SEQUENCE</scope>
    <source>
        <strain evidence="13">CCM 7664</strain>
    </source>
</reference>
<evidence type="ECO:0000256" key="11">
    <source>
        <dbReference type="SAM" id="SignalP"/>
    </source>
</evidence>
<evidence type="ECO:0000256" key="3">
    <source>
        <dbReference type="ARBA" id="ARBA00022448"/>
    </source>
</evidence>
<feature type="transmembrane region" description="Helical" evidence="10">
    <location>
        <begin position="367"/>
        <end position="385"/>
    </location>
</feature>
<dbReference type="GO" id="GO:0008519">
    <property type="term" value="F:ammonium channel activity"/>
    <property type="evidence" value="ECO:0007669"/>
    <property type="project" value="InterPro"/>
</dbReference>
<dbReference type="PANTHER" id="PTHR43029:SF10">
    <property type="entry name" value="AMMONIUM TRANSPORTER MEP2"/>
    <property type="match status" value="1"/>
</dbReference>
<feature type="transmembrane region" description="Helical" evidence="10">
    <location>
        <begin position="121"/>
        <end position="143"/>
    </location>
</feature>
<dbReference type="NCBIfam" id="TIGR00836">
    <property type="entry name" value="amt"/>
    <property type="match status" value="1"/>
</dbReference>
<evidence type="ECO:0000256" key="8">
    <source>
        <dbReference type="ARBA" id="ARBA00023177"/>
    </source>
</evidence>
<feature type="transmembrane region" description="Helical" evidence="10">
    <location>
        <begin position="313"/>
        <end position="332"/>
    </location>
</feature>
<dbReference type="SUPFAM" id="SSF111352">
    <property type="entry name" value="Ammonium transporter"/>
    <property type="match status" value="1"/>
</dbReference>
<organism evidence="13 14">
    <name type="scientific">Oxalicibacterium solurbis</name>
    <dbReference type="NCBI Taxonomy" id="69280"/>
    <lineage>
        <taxon>Bacteria</taxon>
        <taxon>Pseudomonadati</taxon>
        <taxon>Pseudomonadota</taxon>
        <taxon>Betaproteobacteria</taxon>
        <taxon>Burkholderiales</taxon>
        <taxon>Oxalobacteraceae</taxon>
        <taxon>Oxalicibacterium</taxon>
    </lineage>
</organism>
<dbReference type="Pfam" id="PF00909">
    <property type="entry name" value="Ammonium_transp"/>
    <property type="match status" value="1"/>
</dbReference>
<evidence type="ECO:0000256" key="6">
    <source>
        <dbReference type="ARBA" id="ARBA00022989"/>
    </source>
</evidence>
<dbReference type="RefSeq" id="WP_188420088.1">
    <property type="nucleotide sequence ID" value="NZ_BMDP01000002.1"/>
</dbReference>
<dbReference type="FunFam" id="1.10.3430.10:FF:000007">
    <property type="entry name" value="Ammonium transporter"/>
    <property type="match status" value="1"/>
</dbReference>
<keyword evidence="5 10" id="KW-0812">Transmembrane</keyword>
<dbReference type="PROSITE" id="PS01219">
    <property type="entry name" value="AMMONIUM_TRANSP"/>
    <property type="match status" value="1"/>
</dbReference>
<evidence type="ECO:0000256" key="4">
    <source>
        <dbReference type="ARBA" id="ARBA00022475"/>
    </source>
</evidence>
<feature type="transmembrane region" description="Helical" evidence="10">
    <location>
        <begin position="397"/>
        <end position="420"/>
    </location>
</feature>
<dbReference type="Proteomes" id="UP000627205">
    <property type="component" value="Unassembled WGS sequence"/>
</dbReference>
<keyword evidence="14" id="KW-1185">Reference proteome</keyword>
<protein>
    <recommendedName>
        <fullName evidence="9 10">Ammonium transporter</fullName>
    </recommendedName>
</protein>
<gene>
    <name evidence="13" type="ORF">GCM10011430_11530</name>
</gene>
<feature type="transmembrane region" description="Helical" evidence="10">
    <location>
        <begin position="284"/>
        <end position="301"/>
    </location>
</feature>
<keyword evidence="6 10" id="KW-1133">Transmembrane helix</keyword>
<feature type="transmembrane region" description="Helical" evidence="10">
    <location>
        <begin position="212"/>
        <end position="233"/>
    </location>
</feature>
<keyword evidence="8 10" id="KW-0924">Ammonia transport</keyword>